<organism evidence="1 2">
    <name type="scientific">Fertoeibacter niger</name>
    <dbReference type="NCBI Taxonomy" id="2656921"/>
    <lineage>
        <taxon>Bacteria</taxon>
        <taxon>Pseudomonadati</taxon>
        <taxon>Pseudomonadota</taxon>
        <taxon>Alphaproteobacteria</taxon>
        <taxon>Rhodobacterales</taxon>
        <taxon>Paracoccaceae</taxon>
        <taxon>Fertoeibacter</taxon>
    </lineage>
</organism>
<evidence type="ECO:0000313" key="1">
    <source>
        <dbReference type="EMBL" id="NUB43005.1"/>
    </source>
</evidence>
<keyword evidence="2" id="KW-1185">Reference proteome</keyword>
<dbReference type="AlphaFoldDB" id="A0A8X8KMI5"/>
<comment type="caution">
    <text evidence="1">The sequence shown here is derived from an EMBL/GenBank/DDBJ whole genome shotgun (WGS) entry which is preliminary data.</text>
</comment>
<gene>
    <name evidence="1" type="ORF">GEU84_001290</name>
</gene>
<name>A0A8X8KMI5_9RHOB</name>
<dbReference type="EMBL" id="WHUT02000001">
    <property type="protein sequence ID" value="NUB43005.1"/>
    <property type="molecule type" value="Genomic_DNA"/>
</dbReference>
<protein>
    <submittedName>
        <fullName evidence="1">Uncharacterized protein</fullName>
    </submittedName>
</protein>
<dbReference type="Proteomes" id="UP000484076">
    <property type="component" value="Unassembled WGS sequence"/>
</dbReference>
<dbReference type="RefSeq" id="WP_152823694.1">
    <property type="nucleotide sequence ID" value="NZ_WHUT02000001.1"/>
</dbReference>
<evidence type="ECO:0000313" key="2">
    <source>
        <dbReference type="Proteomes" id="UP000484076"/>
    </source>
</evidence>
<sequence>MLAGFEVWINQQGYTPKTAGSRLSDVGRLDAAFGGLDRHYDRDGLRGALASLTYSRDDQRNGMANPSPVVIDGDLYNGLATMRQSLRLYIRFRKG</sequence>
<accession>A0A8X8KMI5</accession>
<reference evidence="1" key="1">
    <citation type="submission" date="2020-05" db="EMBL/GenBank/DDBJ databases">
        <title>Fertoebacter nigrum gen. nov., sp. nov., a new member of the family Rhodobacteraceae.</title>
        <authorList>
            <person name="Szuroczki S."/>
            <person name="Abbaszade G."/>
            <person name="Buni D."/>
            <person name="Schumann P."/>
            <person name="Toth E."/>
        </authorList>
    </citation>
    <scope>NUCLEOTIDE SEQUENCE</scope>
    <source>
        <strain evidence="1">RG-N-1a</strain>
    </source>
</reference>
<proteinExistence type="predicted"/>